<keyword evidence="5" id="KW-0430">Lectin</keyword>
<dbReference type="Pfam" id="PF22633">
    <property type="entry name" value="F5_F8_type_C_2"/>
    <property type="match status" value="1"/>
</dbReference>
<dbReference type="SUPFAM" id="SSF49785">
    <property type="entry name" value="Galactose-binding domain-like"/>
    <property type="match status" value="1"/>
</dbReference>
<protein>
    <recommendedName>
        <fullName evidence="8">Fucolectin tachylectin-4 pentraxin-1 domain-containing protein</fullName>
    </recommendedName>
</protein>
<dbReference type="Ensembl" id="ENSLLET00000027471.1">
    <property type="protein sequence ID" value="ENSLLEP00000026452.1"/>
    <property type="gene ID" value="ENSLLEG00000016772.1"/>
</dbReference>
<keyword evidence="10" id="KW-1185">Reference proteome</keyword>
<dbReference type="GO" id="GO:0046872">
    <property type="term" value="F:metal ion binding"/>
    <property type="evidence" value="ECO:0007669"/>
    <property type="project" value="UniProtKB-KW"/>
</dbReference>
<dbReference type="Proteomes" id="UP000694569">
    <property type="component" value="Unplaced"/>
</dbReference>
<dbReference type="GeneTree" id="ENSGT01060000248575"/>
<accession>A0A8C5PRP0</accession>
<dbReference type="GO" id="GO:0001868">
    <property type="term" value="P:regulation of complement activation, lectin pathway"/>
    <property type="evidence" value="ECO:0007669"/>
    <property type="project" value="UniProtKB-ARBA"/>
</dbReference>
<name>A0A8C5PRP0_9ANUR</name>
<evidence type="ECO:0000256" key="1">
    <source>
        <dbReference type="ARBA" id="ARBA00002219"/>
    </source>
</evidence>
<dbReference type="InterPro" id="IPR051941">
    <property type="entry name" value="BG_Antigen-Binding_Lectin"/>
</dbReference>
<dbReference type="GO" id="GO:0042806">
    <property type="term" value="F:fucose binding"/>
    <property type="evidence" value="ECO:0007669"/>
    <property type="project" value="UniProtKB-ARBA"/>
</dbReference>
<evidence type="ECO:0000256" key="2">
    <source>
        <dbReference type="ARBA" id="ARBA00010147"/>
    </source>
</evidence>
<dbReference type="GO" id="GO:0010185">
    <property type="term" value="P:regulation of cellular defense response"/>
    <property type="evidence" value="ECO:0007669"/>
    <property type="project" value="UniProtKB-ARBA"/>
</dbReference>
<keyword evidence="6" id="KW-0106">Calcium</keyword>
<comment type="function">
    <text evidence="1">Acts as a defensive agent. Recognizes blood group fucosylated oligosaccharides including A, B, H and Lewis B-type antigens. Does not recognize Lewis A antigen and has low affinity for monovalent haptens.</text>
</comment>
<feature type="domain" description="Fucolectin tachylectin-4 pentraxin-1" evidence="8">
    <location>
        <begin position="80"/>
        <end position="227"/>
    </location>
</feature>
<organism evidence="9 10">
    <name type="scientific">Leptobrachium leishanense</name>
    <name type="common">Leishan spiny toad</name>
    <dbReference type="NCBI Taxonomy" id="445787"/>
    <lineage>
        <taxon>Eukaryota</taxon>
        <taxon>Metazoa</taxon>
        <taxon>Chordata</taxon>
        <taxon>Craniata</taxon>
        <taxon>Vertebrata</taxon>
        <taxon>Euteleostomi</taxon>
        <taxon>Amphibia</taxon>
        <taxon>Batrachia</taxon>
        <taxon>Anura</taxon>
        <taxon>Pelobatoidea</taxon>
        <taxon>Megophryidae</taxon>
        <taxon>Leptobrachium</taxon>
    </lineage>
</organism>
<evidence type="ECO:0000256" key="7">
    <source>
        <dbReference type="ARBA" id="ARBA00023157"/>
    </source>
</evidence>
<evidence type="ECO:0000256" key="6">
    <source>
        <dbReference type="ARBA" id="ARBA00022837"/>
    </source>
</evidence>
<dbReference type="Gene3D" id="2.60.120.260">
    <property type="entry name" value="Galactose-binding domain-like"/>
    <property type="match status" value="1"/>
</dbReference>
<evidence type="ECO:0000313" key="10">
    <source>
        <dbReference type="Proteomes" id="UP000694569"/>
    </source>
</evidence>
<sequence>MRFAVILMSVSPYMAANPWCAQHLTTPSMHFFAHYQYRPSSHARSMSQDKGTFVRMKCLILLLACGAVGWAQRCDPELGAENLARSGAASQSSTYGITPIPEAGKAIDGITRTNFHDHSCTHTSNDRPAWWKLDLKRRVKVKSVVIVNRQDCCPERLIRAQVMIGNSADGNNPICGTITDVSKASITLCCDGMEGRYLSVTISDRAEYLTLCEVEVYEEDMKKEPVPCWE</sequence>
<dbReference type="PANTHER" id="PTHR45713">
    <property type="entry name" value="FTP DOMAIN-CONTAINING PROTEIN"/>
    <property type="match status" value="1"/>
</dbReference>
<evidence type="ECO:0000313" key="9">
    <source>
        <dbReference type="Ensembl" id="ENSLLEP00000026452.1"/>
    </source>
</evidence>
<reference evidence="9" key="2">
    <citation type="submission" date="2025-09" db="UniProtKB">
        <authorList>
            <consortium name="Ensembl"/>
        </authorList>
    </citation>
    <scope>IDENTIFICATION</scope>
</reference>
<dbReference type="AlphaFoldDB" id="A0A8C5PRP0"/>
<proteinExistence type="inferred from homology"/>
<reference evidence="9" key="1">
    <citation type="submission" date="2025-08" db="UniProtKB">
        <authorList>
            <consortium name="Ensembl"/>
        </authorList>
    </citation>
    <scope>IDENTIFICATION</scope>
</reference>
<dbReference type="OrthoDB" id="547680at2759"/>
<evidence type="ECO:0000256" key="4">
    <source>
        <dbReference type="ARBA" id="ARBA00022723"/>
    </source>
</evidence>
<dbReference type="PANTHER" id="PTHR45713:SF11">
    <property type="entry name" value="FUCOLECTIN TACHYLECTIN-4 PENTRAXIN-1 DOMAIN-CONTAINING PROTEIN"/>
    <property type="match status" value="1"/>
</dbReference>
<comment type="similarity">
    <text evidence="2">Belongs to the fucolectin family.</text>
</comment>
<dbReference type="InterPro" id="IPR008979">
    <property type="entry name" value="Galactose-bd-like_sf"/>
</dbReference>
<comment type="subunit">
    <text evidence="3">Homotrimer.</text>
</comment>
<dbReference type="SMART" id="SM00607">
    <property type="entry name" value="FTP"/>
    <property type="match status" value="1"/>
</dbReference>
<dbReference type="InterPro" id="IPR006585">
    <property type="entry name" value="FTP1"/>
</dbReference>
<evidence type="ECO:0000256" key="3">
    <source>
        <dbReference type="ARBA" id="ARBA00011233"/>
    </source>
</evidence>
<keyword evidence="7" id="KW-1015">Disulfide bond</keyword>
<evidence type="ECO:0000256" key="5">
    <source>
        <dbReference type="ARBA" id="ARBA00022734"/>
    </source>
</evidence>
<keyword evidence="4" id="KW-0479">Metal-binding</keyword>
<evidence type="ECO:0000259" key="8">
    <source>
        <dbReference type="SMART" id="SM00607"/>
    </source>
</evidence>